<dbReference type="SMART" id="SM00020">
    <property type="entry name" value="Tryp_SPc"/>
    <property type="match status" value="1"/>
</dbReference>
<evidence type="ECO:0000256" key="8">
    <source>
        <dbReference type="ARBA" id="ARBA00023278"/>
    </source>
</evidence>
<dbReference type="InterPro" id="IPR012224">
    <property type="entry name" value="Pept_S1A_FX"/>
</dbReference>
<dbReference type="InterPro" id="IPR017857">
    <property type="entry name" value="Coagulation_fac-like_Gla_dom"/>
</dbReference>
<dbReference type="InterPro" id="IPR001254">
    <property type="entry name" value="Trypsin_dom"/>
</dbReference>
<dbReference type="GO" id="GO:0031638">
    <property type="term" value="P:zymogen activation"/>
    <property type="evidence" value="ECO:0007669"/>
    <property type="project" value="TreeGrafter"/>
</dbReference>
<dbReference type="PRINTS" id="PR00001">
    <property type="entry name" value="GLABLOOD"/>
</dbReference>
<organism evidence="14 15">
    <name type="scientific">Pogona vitticeps</name>
    <name type="common">central bearded dragon</name>
    <dbReference type="NCBI Taxonomy" id="103695"/>
    <lineage>
        <taxon>Eukaryota</taxon>
        <taxon>Metazoa</taxon>
        <taxon>Chordata</taxon>
        <taxon>Craniata</taxon>
        <taxon>Vertebrata</taxon>
        <taxon>Euteleostomi</taxon>
        <taxon>Lepidosauria</taxon>
        <taxon>Squamata</taxon>
        <taxon>Bifurcata</taxon>
        <taxon>Unidentata</taxon>
        <taxon>Episquamata</taxon>
        <taxon>Toxicofera</taxon>
        <taxon>Iguania</taxon>
        <taxon>Acrodonta</taxon>
        <taxon>Agamidae</taxon>
        <taxon>Amphibolurinae</taxon>
        <taxon>Pogona</taxon>
    </lineage>
</organism>
<dbReference type="PROSITE" id="PS00011">
    <property type="entry name" value="GLA_1"/>
    <property type="match status" value="1"/>
</dbReference>
<keyword evidence="14" id="KW-1185">Reference proteome</keyword>
<comment type="subcellular location">
    <subcellularLocation>
        <location evidence="1">Secreted</location>
    </subcellularLocation>
</comment>
<evidence type="ECO:0000256" key="6">
    <source>
        <dbReference type="ARBA" id="ARBA00023157"/>
    </source>
</evidence>
<dbReference type="PIRSF" id="PIRSF001143">
    <property type="entry name" value="Factor_X"/>
    <property type="match status" value="1"/>
</dbReference>
<evidence type="ECO:0000256" key="11">
    <source>
        <dbReference type="SAM" id="SignalP"/>
    </source>
</evidence>
<dbReference type="Gene3D" id="2.40.10.10">
    <property type="entry name" value="Trypsin-like serine proteases"/>
    <property type="match status" value="2"/>
</dbReference>
<feature type="signal peptide" evidence="11">
    <location>
        <begin position="1"/>
        <end position="22"/>
    </location>
</feature>
<evidence type="ECO:0000256" key="9">
    <source>
        <dbReference type="PIRSR" id="PIRSR001143-1"/>
    </source>
</evidence>
<dbReference type="InParanoid" id="A0A6J0UIC3"/>
<dbReference type="KEGG" id="pvt:110084966"/>
<dbReference type="RefSeq" id="XP_020660392.2">
    <property type="nucleotide sequence ID" value="XM_020804733.2"/>
</dbReference>
<feature type="region of interest" description="Disordered" evidence="10">
    <location>
        <begin position="147"/>
        <end position="167"/>
    </location>
</feature>
<feature type="active site" description="Charge relay system" evidence="9">
    <location>
        <position position="211"/>
    </location>
</feature>
<dbReference type="PROSITE" id="PS50240">
    <property type="entry name" value="TRYPSIN_DOM"/>
    <property type="match status" value="1"/>
</dbReference>
<dbReference type="OrthoDB" id="8909918at2759"/>
<evidence type="ECO:0000259" key="13">
    <source>
        <dbReference type="PROSITE" id="PS50998"/>
    </source>
</evidence>
<dbReference type="PRINTS" id="PR00722">
    <property type="entry name" value="CHYMOTRYPSIN"/>
</dbReference>
<dbReference type="Pfam" id="PF00594">
    <property type="entry name" value="Gla"/>
    <property type="match status" value="1"/>
</dbReference>
<proteinExistence type="inferred from homology"/>
<evidence type="ECO:0000256" key="10">
    <source>
        <dbReference type="SAM" id="MobiDB-lite"/>
    </source>
</evidence>
<dbReference type="InterPro" id="IPR001314">
    <property type="entry name" value="Peptidase_S1A"/>
</dbReference>
<protein>
    <submittedName>
        <fullName evidence="15">Coagulation factor IX-like</fullName>
    </submittedName>
</protein>
<feature type="active site" description="Charge relay system" evidence="9">
    <location>
        <position position="257"/>
    </location>
</feature>
<name>A0A6J0UIC3_9SAUR</name>
<evidence type="ECO:0000259" key="12">
    <source>
        <dbReference type="PROSITE" id="PS50240"/>
    </source>
</evidence>
<dbReference type="PANTHER" id="PTHR24278">
    <property type="entry name" value="COAGULATION FACTOR"/>
    <property type="match status" value="1"/>
</dbReference>
<dbReference type="GO" id="GO:0004252">
    <property type="term" value="F:serine-type endopeptidase activity"/>
    <property type="evidence" value="ECO:0007669"/>
    <property type="project" value="InterPro"/>
</dbReference>
<keyword evidence="7" id="KW-0325">Glycoprotein</keyword>
<evidence type="ECO:0000256" key="5">
    <source>
        <dbReference type="ARBA" id="ARBA00022723"/>
    </source>
</evidence>
<dbReference type="SUPFAM" id="SSF50494">
    <property type="entry name" value="Trypsin-like serine proteases"/>
    <property type="match status" value="1"/>
</dbReference>
<dbReference type="Gene3D" id="4.10.740.10">
    <property type="entry name" value="Coagulation Factor IX"/>
    <property type="match status" value="1"/>
</dbReference>
<feature type="domain" description="Gla" evidence="13">
    <location>
        <begin position="41"/>
        <end position="87"/>
    </location>
</feature>
<dbReference type="SUPFAM" id="SSF57630">
    <property type="entry name" value="GLA-domain"/>
    <property type="match status" value="1"/>
</dbReference>
<evidence type="ECO:0000313" key="15">
    <source>
        <dbReference type="RefSeq" id="XP_020660392.2"/>
    </source>
</evidence>
<dbReference type="GO" id="GO:0007596">
    <property type="term" value="P:blood coagulation"/>
    <property type="evidence" value="ECO:0007669"/>
    <property type="project" value="InterPro"/>
</dbReference>
<dbReference type="GO" id="GO:0005509">
    <property type="term" value="F:calcium ion binding"/>
    <property type="evidence" value="ECO:0007669"/>
    <property type="project" value="InterPro"/>
</dbReference>
<dbReference type="GeneID" id="110084966"/>
<evidence type="ECO:0000313" key="14">
    <source>
        <dbReference type="Proteomes" id="UP001652642"/>
    </source>
</evidence>
<sequence length="403" mass="45567">MAKRFFLFIVSLLGWLLHAAQAEVLIHRAEANNVLYRYKRYNTGFLEEILEGDLERECVEEVCDFEEAREVFEDDQRTLIFWKKYRDSSCSTNNGGCKQICENSPTKGAVCSCVSGYRLKEDQKSCEPTVPFPCGRITAPEVKLTHSSDTMSTPQKMPGHPPQPARPKREAVEMNSVKGEVPWQAYMYSFERRGFCGGAIIDDKWVLTAAHCLVHQPHTVVAGEYNTDVFEHTEQLRRIVRAIPHPAYNISKRYQNDIALLELDSPLTRNKDVTPICLADEAFTNRLLERKFGLVSGWWTPLDQRKPANVLQALKVHQLDQDRCLNSTGRTVIPNVFCADSRAATKKTYQADSGGPYATDIGGTWFLTAISTCGEQCVGEDKENVYTGLADHIEWIKNTTSLM</sequence>
<keyword evidence="8" id="KW-0379">Hydroxylation</keyword>
<accession>A0A6J0UIC3</accession>
<dbReference type="InterPro" id="IPR009003">
    <property type="entry name" value="Peptidase_S1_PA"/>
</dbReference>
<evidence type="ECO:0000256" key="7">
    <source>
        <dbReference type="ARBA" id="ARBA00023180"/>
    </source>
</evidence>
<evidence type="ECO:0000256" key="3">
    <source>
        <dbReference type="ARBA" id="ARBA00022525"/>
    </source>
</evidence>
<dbReference type="PROSITE" id="PS00134">
    <property type="entry name" value="TRYPSIN_HIS"/>
    <property type="match status" value="1"/>
</dbReference>
<dbReference type="Pfam" id="PF14670">
    <property type="entry name" value="FXa_inhibition"/>
    <property type="match status" value="1"/>
</dbReference>
<evidence type="ECO:0000256" key="2">
    <source>
        <dbReference type="ARBA" id="ARBA00009228"/>
    </source>
</evidence>
<dbReference type="CDD" id="cd00190">
    <property type="entry name" value="Tryp_SPc"/>
    <property type="match status" value="1"/>
</dbReference>
<feature type="domain" description="Peptidase S1" evidence="12">
    <location>
        <begin position="156"/>
        <end position="401"/>
    </location>
</feature>
<keyword evidence="6" id="KW-1015">Disulfide bond</keyword>
<dbReference type="InterPro" id="IPR018114">
    <property type="entry name" value="TRYPSIN_HIS"/>
</dbReference>
<dbReference type="Gene3D" id="2.10.25.10">
    <property type="entry name" value="Laminin"/>
    <property type="match status" value="1"/>
</dbReference>
<keyword evidence="4" id="KW-0245">EGF-like domain</keyword>
<dbReference type="AlphaFoldDB" id="A0A6J0UIC3"/>
<dbReference type="SUPFAM" id="SSF57196">
    <property type="entry name" value="EGF/Laminin"/>
    <property type="match status" value="1"/>
</dbReference>
<evidence type="ECO:0000256" key="1">
    <source>
        <dbReference type="ARBA" id="ARBA00004613"/>
    </source>
</evidence>
<feature type="chain" id="PRO_5045703493" evidence="11">
    <location>
        <begin position="23"/>
        <end position="403"/>
    </location>
</feature>
<dbReference type="PANTHER" id="PTHR24278:SF31">
    <property type="entry name" value="COAGULATION FACTOR IX"/>
    <property type="match status" value="1"/>
</dbReference>
<dbReference type="Pfam" id="PF00089">
    <property type="entry name" value="Trypsin"/>
    <property type="match status" value="1"/>
</dbReference>
<dbReference type="GO" id="GO:0005615">
    <property type="term" value="C:extracellular space"/>
    <property type="evidence" value="ECO:0007669"/>
    <property type="project" value="TreeGrafter"/>
</dbReference>
<dbReference type="InterPro" id="IPR035972">
    <property type="entry name" value="GLA-like_dom_SF"/>
</dbReference>
<keyword evidence="3" id="KW-0964">Secreted</keyword>
<dbReference type="InterPro" id="IPR000294">
    <property type="entry name" value="GLA_domain"/>
</dbReference>
<gene>
    <name evidence="15" type="primary">LOC110084966</name>
</gene>
<dbReference type="InterPro" id="IPR050442">
    <property type="entry name" value="Peptidase_S1_coag_factors"/>
</dbReference>
<dbReference type="InterPro" id="IPR043504">
    <property type="entry name" value="Peptidase_S1_PA_chymotrypsin"/>
</dbReference>
<feature type="active site" description="Charge relay system" evidence="9">
    <location>
        <position position="353"/>
    </location>
</feature>
<comment type="similarity">
    <text evidence="2">Belongs to the peptidase S1 family. Snake venom subfamily.</text>
</comment>
<keyword evidence="5" id="KW-0479">Metal-binding</keyword>
<reference evidence="15" key="1">
    <citation type="submission" date="2025-08" db="UniProtKB">
        <authorList>
            <consortium name="RefSeq"/>
        </authorList>
    </citation>
    <scope>IDENTIFICATION</scope>
</reference>
<dbReference type="Proteomes" id="UP001652642">
    <property type="component" value="Chromosome 11"/>
</dbReference>
<evidence type="ECO:0000256" key="4">
    <source>
        <dbReference type="ARBA" id="ARBA00022536"/>
    </source>
</evidence>
<dbReference type="PROSITE" id="PS50998">
    <property type="entry name" value="GLA_2"/>
    <property type="match status" value="1"/>
</dbReference>
<dbReference type="SMART" id="SM00069">
    <property type="entry name" value="GLA"/>
    <property type="match status" value="1"/>
</dbReference>
<keyword evidence="11" id="KW-0732">Signal</keyword>